<dbReference type="PROSITE" id="PS50076">
    <property type="entry name" value="DNAJ_2"/>
    <property type="match status" value="1"/>
</dbReference>
<dbReference type="Gene3D" id="2.60.260.20">
    <property type="entry name" value="Urease metallochaperone UreE, N-terminal domain"/>
    <property type="match status" value="2"/>
</dbReference>
<dbReference type="EMBL" id="DRLD01000061">
    <property type="protein sequence ID" value="HED09468.1"/>
    <property type="molecule type" value="Genomic_DNA"/>
</dbReference>
<dbReference type="Pfam" id="PF01556">
    <property type="entry name" value="DnaJ_C"/>
    <property type="match status" value="1"/>
</dbReference>
<evidence type="ECO:0000256" key="2">
    <source>
        <dbReference type="ARBA" id="ARBA00022737"/>
    </source>
</evidence>
<keyword evidence="3" id="KW-0863">Zinc-finger</keyword>
<evidence type="ECO:0000256" key="4">
    <source>
        <dbReference type="ARBA" id="ARBA00022833"/>
    </source>
</evidence>
<dbReference type="Pfam" id="PF00226">
    <property type="entry name" value="DnaJ"/>
    <property type="match status" value="1"/>
</dbReference>
<dbReference type="SUPFAM" id="SSF46565">
    <property type="entry name" value="Chaperone J-domain"/>
    <property type="match status" value="1"/>
</dbReference>
<evidence type="ECO:0000256" key="5">
    <source>
        <dbReference type="ARBA" id="ARBA00023186"/>
    </source>
</evidence>
<dbReference type="GO" id="GO:0042026">
    <property type="term" value="P:protein refolding"/>
    <property type="evidence" value="ECO:0007669"/>
    <property type="project" value="TreeGrafter"/>
</dbReference>
<dbReference type="PANTHER" id="PTHR43096">
    <property type="entry name" value="DNAJ HOMOLOG 1, MITOCHONDRIAL-RELATED"/>
    <property type="match status" value="1"/>
</dbReference>
<name>A0A7V1LK77_CALAY</name>
<evidence type="ECO:0000313" key="7">
    <source>
        <dbReference type="EMBL" id="HED09468.1"/>
    </source>
</evidence>
<proteinExistence type="predicted"/>
<dbReference type="InterPro" id="IPR008971">
    <property type="entry name" value="HSP40/DnaJ_pept-bd"/>
</dbReference>
<sequence length="316" mass="35480">MNYKDYYNILGVSKNATADDIKKAYRKMATKYHPDKNPGDKVAEEKFKDINEAKEVLSDPEKRKLYDRFGKDWQHYKDAGAQGGFDWSKYARQQQRGQRSYTYQGGFEDLGDIFGGSGGASSSGGFSDFFETLFGSRYAGAGAGRGAHTRRPRGQDATAEITITLKEAYTGTSPQFIIDNQTIKLNIKPGVKDGQKLKLKGKGHHGGDLYITVHVKEDPHYRRENNDLYVDVPVDLYTAILGGKAEVDTLKGKIKLDIPAETPNGKTLRLKGLGMPVYTRPGHFGNLYARIMVQLPKKLSKKERDLFEKLRKLRSK</sequence>
<dbReference type="GO" id="GO:0005737">
    <property type="term" value="C:cytoplasm"/>
    <property type="evidence" value="ECO:0007669"/>
    <property type="project" value="TreeGrafter"/>
</dbReference>
<dbReference type="PANTHER" id="PTHR43096:SF52">
    <property type="entry name" value="DNAJ HOMOLOG 1, MITOCHONDRIAL-RELATED"/>
    <property type="match status" value="1"/>
</dbReference>
<dbReference type="AlphaFoldDB" id="A0A7V1LK77"/>
<dbReference type="PRINTS" id="PR00625">
    <property type="entry name" value="JDOMAIN"/>
</dbReference>
<dbReference type="InterPro" id="IPR001623">
    <property type="entry name" value="DnaJ_domain"/>
</dbReference>
<protein>
    <submittedName>
        <fullName evidence="7">J domain-containing protein</fullName>
    </submittedName>
</protein>
<dbReference type="CDD" id="cd06257">
    <property type="entry name" value="DnaJ"/>
    <property type="match status" value="1"/>
</dbReference>
<organism evidence="7">
    <name type="scientific">Caldithrix abyssi</name>
    <dbReference type="NCBI Taxonomy" id="187145"/>
    <lineage>
        <taxon>Bacteria</taxon>
        <taxon>Pseudomonadati</taxon>
        <taxon>Calditrichota</taxon>
        <taxon>Calditrichia</taxon>
        <taxon>Calditrichales</taxon>
        <taxon>Calditrichaceae</taxon>
        <taxon>Caldithrix</taxon>
    </lineage>
</organism>
<dbReference type="SMART" id="SM00271">
    <property type="entry name" value="DnaJ"/>
    <property type="match status" value="1"/>
</dbReference>
<keyword evidence="2" id="KW-0677">Repeat</keyword>
<dbReference type="Gene3D" id="1.10.287.110">
    <property type="entry name" value="DnaJ domain"/>
    <property type="match status" value="1"/>
</dbReference>
<dbReference type="GO" id="GO:0051082">
    <property type="term" value="F:unfolded protein binding"/>
    <property type="evidence" value="ECO:0007669"/>
    <property type="project" value="InterPro"/>
</dbReference>
<dbReference type="GO" id="GO:0008270">
    <property type="term" value="F:zinc ion binding"/>
    <property type="evidence" value="ECO:0007669"/>
    <property type="project" value="UniProtKB-KW"/>
</dbReference>
<dbReference type="FunFam" id="2.60.260.20:FF:000005">
    <property type="entry name" value="Chaperone protein dnaJ 1, mitochondrial"/>
    <property type="match status" value="1"/>
</dbReference>
<accession>A0A7V1LK77</accession>
<dbReference type="InterPro" id="IPR036869">
    <property type="entry name" value="J_dom_sf"/>
</dbReference>
<comment type="caution">
    <text evidence="7">The sequence shown here is derived from an EMBL/GenBank/DDBJ whole genome shotgun (WGS) entry which is preliminary data.</text>
</comment>
<keyword evidence="4" id="KW-0862">Zinc</keyword>
<keyword evidence="5" id="KW-0143">Chaperone</keyword>
<evidence type="ECO:0000256" key="3">
    <source>
        <dbReference type="ARBA" id="ARBA00022771"/>
    </source>
</evidence>
<dbReference type="Proteomes" id="UP000886005">
    <property type="component" value="Unassembled WGS sequence"/>
</dbReference>
<reference evidence="7" key="1">
    <citation type="journal article" date="2020" name="mSystems">
        <title>Genome- and Community-Level Interaction Insights into Carbon Utilization and Element Cycling Functions of Hydrothermarchaeota in Hydrothermal Sediment.</title>
        <authorList>
            <person name="Zhou Z."/>
            <person name="Liu Y."/>
            <person name="Xu W."/>
            <person name="Pan J."/>
            <person name="Luo Z.H."/>
            <person name="Li M."/>
        </authorList>
    </citation>
    <scope>NUCLEOTIDE SEQUENCE [LARGE SCALE GENOMIC DNA]</scope>
    <source>
        <strain evidence="7">HyVt-456</strain>
    </source>
</reference>
<dbReference type="CDD" id="cd10747">
    <property type="entry name" value="DnaJ_C"/>
    <property type="match status" value="1"/>
</dbReference>
<keyword evidence="1" id="KW-0479">Metal-binding</keyword>
<dbReference type="InterPro" id="IPR002939">
    <property type="entry name" value="DnaJ_C"/>
</dbReference>
<feature type="domain" description="J" evidence="6">
    <location>
        <begin position="5"/>
        <end position="70"/>
    </location>
</feature>
<evidence type="ECO:0000259" key="6">
    <source>
        <dbReference type="PROSITE" id="PS50076"/>
    </source>
</evidence>
<gene>
    <name evidence="7" type="ORF">ENJ10_02165</name>
</gene>
<dbReference type="SUPFAM" id="SSF49493">
    <property type="entry name" value="HSP40/DnaJ peptide-binding domain"/>
    <property type="match status" value="2"/>
</dbReference>
<evidence type="ECO:0000256" key="1">
    <source>
        <dbReference type="ARBA" id="ARBA00022723"/>
    </source>
</evidence>